<dbReference type="STRING" id="1245769.A0A0C7N7K6"/>
<feature type="compositionally biased region" description="Polar residues" evidence="1">
    <location>
        <begin position="177"/>
        <end position="211"/>
    </location>
</feature>
<dbReference type="RefSeq" id="XP_022630110.1">
    <property type="nucleotide sequence ID" value="XM_022770806.1"/>
</dbReference>
<feature type="compositionally biased region" description="Low complexity" evidence="1">
    <location>
        <begin position="250"/>
        <end position="262"/>
    </location>
</feature>
<dbReference type="Proteomes" id="UP000054304">
    <property type="component" value="Unassembled WGS sequence"/>
</dbReference>
<proteinExistence type="predicted"/>
<feature type="compositionally biased region" description="Polar residues" evidence="1">
    <location>
        <begin position="263"/>
        <end position="291"/>
    </location>
</feature>
<name>A0A0C7N7K6_9SACH</name>
<evidence type="ECO:0000256" key="1">
    <source>
        <dbReference type="SAM" id="MobiDB-lite"/>
    </source>
</evidence>
<keyword evidence="3" id="KW-1185">Reference proteome</keyword>
<dbReference type="OrthoDB" id="1939598at2759"/>
<feature type="compositionally biased region" description="Polar residues" evidence="1">
    <location>
        <begin position="231"/>
        <end position="249"/>
    </location>
</feature>
<feature type="compositionally biased region" description="Polar residues" evidence="1">
    <location>
        <begin position="155"/>
        <end position="167"/>
    </location>
</feature>
<sequence length="592" mass="65890">MNFDKNEEFNNLFGEEKDVFRGPDNPLQLHPGDSNVTPNILLEQLAYVDNFMPDFEGDLASFGGPAHGSDVPSAGLGLDERLAAELSAFADETFIFPDEDKPVDEGDGDDDNDRRNNDNNAQNRNSPFDRFSHENDADRTPEASSSASAAASALGANSYQHGLTNGENDLRRPDASSDLSSFQNRSSKFLSQRRNNFLASQHDTRLRFSSKNRQRETTRSPADDHGGFTNVDITENPSHQNRQQGLSYVNSPLNNLLSDSNPQTVEMLSNSSNTPSFSPRLYRQSNPFPTENQREPSPQPKVPSHIHMPNYSSIPTRTLLTLLPKARVPKGARTALTAAGLQSEEIDSIAAIMAYHQLNNNSDFTNDLSLSTIRNLLSNEVGANFLLPFLTSDDQPVQMNELSTAVSTRAESAAKASPTSSVNQRKLENPADNLLRNFFNSDGGKHNVSFLENGVNREISTSQTPRQPKKNSVVDKASVGPEQEQRITKYLNGERSDSSSSLTEKRTKTHPKRKFKEQEMEGSIQELSELALNLQQRIQTLEMENRLLKNLVTERGELSGVKEVENVRRELLRKIKEDNSHGPVKKEDPRLD</sequence>
<reference evidence="2 3" key="1">
    <citation type="submission" date="2014-12" db="EMBL/GenBank/DDBJ databases">
        <authorList>
            <person name="Neuveglise Cecile"/>
        </authorList>
    </citation>
    <scope>NUCLEOTIDE SEQUENCE [LARGE SCALE GENOMIC DNA]</scope>
    <source>
        <strain evidence="2 3">CBS 12615</strain>
    </source>
</reference>
<feature type="compositionally biased region" description="Basic and acidic residues" evidence="1">
    <location>
        <begin position="483"/>
        <end position="497"/>
    </location>
</feature>
<feature type="region of interest" description="Disordered" evidence="1">
    <location>
        <begin position="408"/>
        <end position="427"/>
    </location>
</feature>
<accession>A0A0C7N7K6</accession>
<evidence type="ECO:0000313" key="3">
    <source>
        <dbReference type="Proteomes" id="UP000054304"/>
    </source>
</evidence>
<dbReference type="AlphaFoldDB" id="A0A0C7N7K6"/>
<dbReference type="EMBL" id="LN736368">
    <property type="protein sequence ID" value="CEP63898.1"/>
    <property type="molecule type" value="Genomic_DNA"/>
</dbReference>
<feature type="compositionally biased region" description="Low complexity" evidence="1">
    <location>
        <begin position="143"/>
        <end position="153"/>
    </location>
</feature>
<feature type="compositionally biased region" description="Basic and acidic residues" evidence="1">
    <location>
        <begin position="130"/>
        <end position="141"/>
    </location>
</feature>
<organism evidence="2 3">
    <name type="scientific">Lachancea lanzarotensis</name>
    <dbReference type="NCBI Taxonomy" id="1245769"/>
    <lineage>
        <taxon>Eukaryota</taxon>
        <taxon>Fungi</taxon>
        <taxon>Dikarya</taxon>
        <taxon>Ascomycota</taxon>
        <taxon>Saccharomycotina</taxon>
        <taxon>Saccharomycetes</taxon>
        <taxon>Saccharomycetales</taxon>
        <taxon>Saccharomycetaceae</taxon>
        <taxon>Lachancea</taxon>
    </lineage>
</organism>
<dbReference type="HOGENOM" id="CLU_022093_0_0_1"/>
<evidence type="ECO:0000313" key="2">
    <source>
        <dbReference type="EMBL" id="CEP63898.1"/>
    </source>
</evidence>
<feature type="region of interest" description="Disordered" evidence="1">
    <location>
        <begin position="458"/>
        <end position="519"/>
    </location>
</feature>
<feature type="compositionally biased region" description="Basic and acidic residues" evidence="1">
    <location>
        <begin position="213"/>
        <end position="226"/>
    </location>
</feature>
<gene>
    <name evidence="2" type="ORF">LALA0_S09e04962g</name>
</gene>
<dbReference type="GeneID" id="34687419"/>
<feature type="region of interest" description="Disordered" evidence="1">
    <location>
        <begin position="93"/>
        <end position="306"/>
    </location>
</feature>
<protein>
    <submittedName>
        <fullName evidence="2">LALA0S09e04962g1_1</fullName>
    </submittedName>
</protein>